<gene>
    <name evidence="1" type="ORF">ASILVAE211_12840</name>
</gene>
<evidence type="ECO:0008006" key="3">
    <source>
        <dbReference type="Google" id="ProtNLM"/>
    </source>
</evidence>
<comment type="caution">
    <text evidence="1">The sequence shown here is derived from an EMBL/GenBank/DDBJ whole genome shotgun (WGS) entry which is preliminary data.</text>
</comment>
<reference evidence="1" key="2">
    <citation type="submission" date="2021-01" db="EMBL/GenBank/DDBJ databases">
        <authorList>
            <person name="Mieszkin S."/>
            <person name="Pouder E."/>
            <person name="Alain K."/>
        </authorList>
    </citation>
    <scope>NUCLEOTIDE SEQUENCE</scope>
    <source>
        <strain evidence="1">HW T2.11</strain>
    </source>
</reference>
<proteinExistence type="predicted"/>
<evidence type="ECO:0000313" key="1">
    <source>
        <dbReference type="EMBL" id="MCB8876071.1"/>
    </source>
</evidence>
<dbReference type="RefSeq" id="WP_227321730.1">
    <property type="nucleotide sequence ID" value="NZ_JAESVB010000005.1"/>
</dbReference>
<sequence>MSKRSLTQGEIRLAHSIFAHAIDYDAVRVYDRGYAFLNATGNMSYRGNIYLPDSYNHDFSQASLPQQRLFIHESVHVWQHQNNVLNLAVAAMREGVKHQLHYARAYLFRLEPGKDLLDYGLEQQAAIIEEYFLRQHGGPLMGRCLNTESETPALLDGVLKNFLDNPAYARRQSRIEKLARPARLFAGWTPSRSQSTDRPYAV</sequence>
<keyword evidence="2" id="KW-1185">Reference proteome</keyword>
<evidence type="ECO:0000313" key="2">
    <source>
        <dbReference type="Proteomes" id="UP000708298"/>
    </source>
</evidence>
<dbReference type="Proteomes" id="UP000708298">
    <property type="component" value="Unassembled WGS sequence"/>
</dbReference>
<accession>A0A963YS95</accession>
<organism evidence="1 2">
    <name type="scientific">Acidisoma silvae</name>
    <dbReference type="NCBI Taxonomy" id="2802396"/>
    <lineage>
        <taxon>Bacteria</taxon>
        <taxon>Pseudomonadati</taxon>
        <taxon>Pseudomonadota</taxon>
        <taxon>Alphaproteobacteria</taxon>
        <taxon>Acetobacterales</taxon>
        <taxon>Acidocellaceae</taxon>
        <taxon>Acidisoma</taxon>
    </lineage>
</organism>
<protein>
    <recommendedName>
        <fullName evidence="3">Type IV secretion protein Rhs</fullName>
    </recommendedName>
</protein>
<reference evidence="1" key="1">
    <citation type="journal article" date="2021" name="Microorganisms">
        <title>Acidisoma silvae sp. nov. and Acidisomacellulosilytica sp. nov., Two Acidophilic Bacteria Isolated from Decaying Wood, Hydrolyzing Cellulose and Producing Poly-3-hydroxybutyrate.</title>
        <authorList>
            <person name="Mieszkin S."/>
            <person name="Pouder E."/>
            <person name="Uroz S."/>
            <person name="Simon-Colin C."/>
            <person name="Alain K."/>
        </authorList>
    </citation>
    <scope>NUCLEOTIDE SEQUENCE</scope>
    <source>
        <strain evidence="1">HW T2.11</strain>
    </source>
</reference>
<dbReference type="EMBL" id="JAESVB010000005">
    <property type="protein sequence ID" value="MCB8876071.1"/>
    <property type="molecule type" value="Genomic_DNA"/>
</dbReference>
<name>A0A963YS95_9PROT</name>
<dbReference type="AlphaFoldDB" id="A0A963YS95"/>